<organism evidence="3 4">
    <name type="scientific">Arachis hypogaea</name>
    <name type="common">Peanut</name>
    <dbReference type="NCBI Taxonomy" id="3818"/>
    <lineage>
        <taxon>Eukaryota</taxon>
        <taxon>Viridiplantae</taxon>
        <taxon>Streptophyta</taxon>
        <taxon>Embryophyta</taxon>
        <taxon>Tracheophyta</taxon>
        <taxon>Spermatophyta</taxon>
        <taxon>Magnoliopsida</taxon>
        <taxon>eudicotyledons</taxon>
        <taxon>Gunneridae</taxon>
        <taxon>Pentapetalae</taxon>
        <taxon>rosids</taxon>
        <taxon>fabids</taxon>
        <taxon>Fabales</taxon>
        <taxon>Fabaceae</taxon>
        <taxon>Papilionoideae</taxon>
        <taxon>50 kb inversion clade</taxon>
        <taxon>dalbergioids sensu lato</taxon>
        <taxon>Dalbergieae</taxon>
        <taxon>Pterocarpus clade</taxon>
        <taxon>Arachis</taxon>
    </lineage>
</organism>
<keyword evidence="1" id="KW-0472">Membrane</keyword>
<dbReference type="AlphaFoldDB" id="A0A445BSQ4"/>
<name>A0A445BSQ4_ARAHY</name>
<keyword evidence="1" id="KW-1133">Transmembrane helix</keyword>
<feature type="chain" id="PRO_5019327681" evidence="2">
    <location>
        <begin position="24"/>
        <end position="74"/>
    </location>
</feature>
<evidence type="ECO:0000256" key="1">
    <source>
        <dbReference type="SAM" id="Phobius"/>
    </source>
</evidence>
<keyword evidence="1" id="KW-0812">Transmembrane</keyword>
<comment type="caution">
    <text evidence="3">The sequence shown here is derived from an EMBL/GenBank/DDBJ whole genome shotgun (WGS) entry which is preliminary data.</text>
</comment>
<accession>A0A445BSQ4</accession>
<sequence>MASSMRVAVFLGMIAALISIVAATEPATFSIDVSHIPTNETQLLTADNSGAASYDQAIAYVLMLLALVFTYIFH</sequence>
<evidence type="ECO:0000313" key="3">
    <source>
        <dbReference type="EMBL" id="RYR41672.1"/>
    </source>
</evidence>
<feature type="signal peptide" evidence="2">
    <location>
        <begin position="1"/>
        <end position="23"/>
    </location>
</feature>
<gene>
    <name evidence="3" type="ORF">Ahy_A08g038083</name>
</gene>
<dbReference type="InterPro" id="IPR009424">
    <property type="entry name" value="AGP16/20/22/41"/>
</dbReference>
<feature type="transmembrane region" description="Helical" evidence="1">
    <location>
        <begin position="57"/>
        <end position="73"/>
    </location>
</feature>
<keyword evidence="2" id="KW-0732">Signal</keyword>
<keyword evidence="4" id="KW-1185">Reference proteome</keyword>
<protein>
    <submittedName>
        <fullName evidence="3">Uncharacterized protein</fullName>
    </submittedName>
</protein>
<proteinExistence type="predicted"/>
<dbReference type="Gramene" id="arahy.Tifrunner.gnm2.ann2.Ah08g059600.1">
    <property type="protein sequence ID" value="arahy.Tifrunner.gnm2.ann2.Ah08g059600.1-CDS"/>
    <property type="gene ID" value="arahy.Tifrunner.gnm2.ann2.Ah08g059600"/>
</dbReference>
<evidence type="ECO:0000256" key="2">
    <source>
        <dbReference type="SAM" id="SignalP"/>
    </source>
</evidence>
<dbReference type="Proteomes" id="UP000289738">
    <property type="component" value="Chromosome A08"/>
</dbReference>
<dbReference type="EMBL" id="SDMP01000008">
    <property type="protein sequence ID" value="RYR41672.1"/>
    <property type="molecule type" value="Genomic_DNA"/>
</dbReference>
<reference evidence="3 4" key="1">
    <citation type="submission" date="2019-01" db="EMBL/GenBank/DDBJ databases">
        <title>Sequencing of cultivated peanut Arachis hypogaea provides insights into genome evolution and oil improvement.</title>
        <authorList>
            <person name="Chen X."/>
        </authorList>
    </citation>
    <scope>NUCLEOTIDE SEQUENCE [LARGE SCALE GENOMIC DNA]</scope>
    <source>
        <strain evidence="4">cv. Fuhuasheng</strain>
        <tissue evidence="3">Leaves</tissue>
    </source>
</reference>
<evidence type="ECO:0000313" key="4">
    <source>
        <dbReference type="Proteomes" id="UP000289738"/>
    </source>
</evidence>
<dbReference type="Pfam" id="PF06376">
    <property type="entry name" value="AGP"/>
    <property type="match status" value="1"/>
</dbReference>